<feature type="chain" id="PRO_5007125895" evidence="2">
    <location>
        <begin position="24"/>
        <end position="163"/>
    </location>
</feature>
<comment type="caution">
    <text evidence="3">The sequence shown here is derived from an EMBL/GenBank/DDBJ whole genome shotgun (WGS) entry which is preliminary data.</text>
</comment>
<organism evidence="3">
    <name type="scientific">Shewanella frigidimarina</name>
    <dbReference type="NCBI Taxonomy" id="56812"/>
    <lineage>
        <taxon>Bacteria</taxon>
        <taxon>Pseudomonadati</taxon>
        <taxon>Pseudomonadota</taxon>
        <taxon>Gammaproteobacteria</taxon>
        <taxon>Alteromonadales</taxon>
        <taxon>Shewanellaceae</taxon>
        <taxon>Shewanella</taxon>
    </lineage>
</organism>
<proteinExistence type="predicted"/>
<dbReference type="PROSITE" id="PS50293">
    <property type="entry name" value="TPR_REGION"/>
    <property type="match status" value="1"/>
</dbReference>
<reference evidence="3 4" key="1">
    <citation type="submission" date="2016-01" db="EMBL/GenBank/DDBJ databases">
        <title>Draft genome of the antarctic isolate Shewanella frigidimarina Ag06-30.</title>
        <authorList>
            <person name="Parmeciano Di Noto G."/>
            <person name="Vazquez S."/>
            <person name="Mac Cormack W."/>
            <person name="Iriarte A."/>
            <person name="Quiroga C."/>
        </authorList>
    </citation>
    <scope>NUCLEOTIDE SEQUENCE [LARGE SCALE GENOMIC DNA]</scope>
    <source>
        <strain evidence="3 4">Ag06-30</strain>
    </source>
</reference>
<protein>
    <submittedName>
        <fullName evidence="3">Uncharacterized protein</fullName>
    </submittedName>
</protein>
<accession>A0A106BZK4</accession>
<dbReference type="SUPFAM" id="SSF48452">
    <property type="entry name" value="TPR-like"/>
    <property type="match status" value="1"/>
</dbReference>
<gene>
    <name evidence="3" type="ORF">AWJ07_17400</name>
</gene>
<dbReference type="Pfam" id="PF13414">
    <property type="entry name" value="TPR_11"/>
    <property type="match status" value="1"/>
</dbReference>
<feature type="repeat" description="TPR" evidence="1">
    <location>
        <begin position="69"/>
        <end position="102"/>
    </location>
</feature>
<keyword evidence="2" id="KW-0732">Signal</keyword>
<dbReference type="Gene3D" id="1.25.40.10">
    <property type="entry name" value="Tetratricopeptide repeat domain"/>
    <property type="match status" value="1"/>
</dbReference>
<evidence type="ECO:0000313" key="3">
    <source>
        <dbReference type="EMBL" id="KVX01514.1"/>
    </source>
</evidence>
<name>A0A106BZK4_SHEFR</name>
<evidence type="ECO:0000256" key="1">
    <source>
        <dbReference type="PROSITE-ProRule" id="PRU00339"/>
    </source>
</evidence>
<evidence type="ECO:0000256" key="2">
    <source>
        <dbReference type="SAM" id="SignalP"/>
    </source>
</evidence>
<dbReference type="PROSITE" id="PS50005">
    <property type="entry name" value="TPR"/>
    <property type="match status" value="1"/>
</dbReference>
<keyword evidence="1" id="KW-0802">TPR repeat</keyword>
<evidence type="ECO:0000313" key="4">
    <source>
        <dbReference type="Proteomes" id="UP000055702"/>
    </source>
</evidence>
<dbReference type="RefSeq" id="WP_059746173.1">
    <property type="nucleotide sequence ID" value="NZ_LRDC01000022.1"/>
</dbReference>
<sequence>MVRRFLMLMIIQFSLLLVGCAGSNQPEVPEGNQQIMVLQSEAEAAYKTAMLDKAESLYLEILASVPNYAPAWFRLGNIYTRTGRQEAAIAAYSKCLELEPQNQKAWYNIGLVRLKQSTDVLSTATKQGNADSPVGRQIQGLLDALNQLQSEPRKPGSQVQAAL</sequence>
<dbReference type="PROSITE" id="PS51257">
    <property type="entry name" value="PROKAR_LIPOPROTEIN"/>
    <property type="match status" value="1"/>
</dbReference>
<feature type="signal peptide" evidence="2">
    <location>
        <begin position="1"/>
        <end position="23"/>
    </location>
</feature>
<dbReference type="AlphaFoldDB" id="A0A106BZK4"/>
<dbReference type="EMBL" id="LRDC01000022">
    <property type="protein sequence ID" value="KVX01514.1"/>
    <property type="molecule type" value="Genomic_DNA"/>
</dbReference>
<dbReference type="InterPro" id="IPR011990">
    <property type="entry name" value="TPR-like_helical_dom_sf"/>
</dbReference>
<dbReference type="SMART" id="SM00028">
    <property type="entry name" value="TPR"/>
    <property type="match status" value="2"/>
</dbReference>
<dbReference type="InterPro" id="IPR019734">
    <property type="entry name" value="TPR_rpt"/>
</dbReference>
<dbReference type="Proteomes" id="UP000055702">
    <property type="component" value="Unassembled WGS sequence"/>
</dbReference>